<accession>A0A5B9TBK7</accession>
<keyword evidence="1" id="KW-0614">Plasmid</keyword>
<gene>
    <name evidence="1" type="primary">ftsH_2</name>
    <name evidence="1" type="ORF">AgrTiKerr27_00123</name>
</gene>
<evidence type="ECO:0000313" key="1">
    <source>
        <dbReference type="EMBL" id="QEG97853.1"/>
    </source>
</evidence>
<organism evidence="1">
    <name type="scientific">Agrobacterium tumefaciens</name>
    <dbReference type="NCBI Taxonomy" id="358"/>
    <lineage>
        <taxon>Bacteria</taxon>
        <taxon>Pseudomonadati</taxon>
        <taxon>Pseudomonadota</taxon>
        <taxon>Alphaproteobacteria</taxon>
        <taxon>Hyphomicrobiales</taxon>
        <taxon>Rhizobiaceae</taxon>
        <taxon>Rhizobium/Agrobacterium group</taxon>
        <taxon>Agrobacterium</taxon>
        <taxon>Agrobacterium tumefaciens complex</taxon>
    </lineage>
</organism>
<dbReference type="GO" id="GO:0005524">
    <property type="term" value="F:ATP binding"/>
    <property type="evidence" value="ECO:0007669"/>
    <property type="project" value="InterPro"/>
</dbReference>
<dbReference type="GO" id="GO:0004176">
    <property type="term" value="F:ATP-dependent peptidase activity"/>
    <property type="evidence" value="ECO:0007669"/>
    <property type="project" value="InterPro"/>
</dbReference>
<keyword evidence="1" id="KW-0645">Protease</keyword>
<dbReference type="SUPFAM" id="SSF140990">
    <property type="entry name" value="FtsH protease domain-like"/>
    <property type="match status" value="1"/>
</dbReference>
<dbReference type="GO" id="GO:0006508">
    <property type="term" value="P:proteolysis"/>
    <property type="evidence" value="ECO:0007669"/>
    <property type="project" value="UniProtKB-KW"/>
</dbReference>
<dbReference type="AlphaFoldDB" id="A0A5B9TBK7"/>
<dbReference type="EMBL" id="MK439385">
    <property type="protein sequence ID" value="QEG97853.1"/>
    <property type="molecule type" value="Genomic_DNA"/>
</dbReference>
<dbReference type="InterPro" id="IPR037219">
    <property type="entry name" value="Peptidase_M41-like"/>
</dbReference>
<keyword evidence="1" id="KW-0378">Hydrolase</keyword>
<reference evidence="1" key="1">
    <citation type="journal article" date="2019" name="Genome Biol. Evol.">
        <title>Complete Sequence of Succinamopine Ti-Plasmid pTiEU6 Reveals Its Evolutionary Relatedness with Nopaline-Type Ti-Plasmids.</title>
        <authorList>
            <person name="Shao S."/>
            <person name="van Heusden G.P.H."/>
            <person name="Hooykaas P.J.J."/>
        </authorList>
    </citation>
    <scope>NUCLEOTIDE SEQUENCE</scope>
    <source>
        <strain evidence="1">Kerr27</strain>
        <plasmid evidence="1">pTiKerr27</plasmid>
    </source>
</reference>
<dbReference type="Gene3D" id="1.20.58.760">
    <property type="entry name" value="Peptidase M41"/>
    <property type="match status" value="1"/>
</dbReference>
<keyword evidence="1" id="KW-0482">Metalloprotease</keyword>
<dbReference type="EC" id="3.4.24.-" evidence="1"/>
<name>A0A5B9TBK7_AGRTU</name>
<sequence length="172" mass="19308">MRELRELAAYHEAGHAVAAWTQKLTIYSVSIEGNQQDAGYMIHEDSLRPSDLLFSPQSGRTRLGAERNIRVALAGEIAQKLFDPSSVEDRHGANDRLAVDTLLSALHGAMHRSLIDAHFRLLEIETKLIVSKYWSVIVAVASELLRQERLTGVRLSRVIKEATSHWRLSRDG</sequence>
<proteinExistence type="predicted"/>
<dbReference type="RefSeq" id="WP_041723900.1">
    <property type="nucleotide sequence ID" value="NZ_MK439385.1"/>
</dbReference>
<dbReference type="GO" id="GO:0004222">
    <property type="term" value="F:metalloendopeptidase activity"/>
    <property type="evidence" value="ECO:0007669"/>
    <property type="project" value="InterPro"/>
</dbReference>
<protein>
    <submittedName>
        <fullName evidence="1">ATP-dependent zinc metalloprotease FtsH</fullName>
        <ecNumber evidence="1">3.4.24.-</ecNumber>
    </submittedName>
</protein>
<geneLocation type="plasmid" evidence="1">
    <name>pTiKerr27</name>
</geneLocation>